<reference evidence="2 3" key="1">
    <citation type="submission" date="2018-03" db="EMBL/GenBank/DDBJ databases">
        <title>Genomic Encyclopedia of Type Strains, Phase III (KMG-III): the genomes of soil and plant-associated and newly described type strains.</title>
        <authorList>
            <person name="Whitman W."/>
        </authorList>
    </citation>
    <scope>NUCLEOTIDE SEQUENCE [LARGE SCALE GENOMIC DNA]</scope>
    <source>
        <strain evidence="2 3">MWH-P2sevCIIIb</strain>
    </source>
</reference>
<protein>
    <recommendedName>
        <fullName evidence="1">Ubiquinone biosynthesis accessory factor UbiK</fullName>
    </recommendedName>
</protein>
<comment type="pathway">
    <text evidence="1">Cofactor biosynthesis; ubiquinone biosynthesis.</text>
</comment>
<keyword evidence="3" id="KW-1185">Reference proteome</keyword>
<dbReference type="UniPathway" id="UPA00232"/>
<sequence length="84" mass="9553">MKSNAWFEQLQQNVSNLVAKSPAADVERNVRAMMGSAFNKMDLVTREDFDQQIAVLRKTTERVSALETQIRALETRIAELESKP</sequence>
<dbReference type="PANTHER" id="PTHR38040:SF1">
    <property type="entry name" value="UBIQUINONE BIOSYNTHESIS ACCESSORY FACTOR UBIK"/>
    <property type="match status" value="1"/>
</dbReference>
<dbReference type="GO" id="GO:0006744">
    <property type="term" value="P:ubiquinone biosynthetic process"/>
    <property type="evidence" value="ECO:0007669"/>
    <property type="project" value="UniProtKB-UniRule"/>
</dbReference>
<name>A0A2T0XIX1_9BURK</name>
<dbReference type="OrthoDB" id="5297354at2"/>
<dbReference type="EMBL" id="PVTV01000011">
    <property type="protein sequence ID" value="PRY98914.1"/>
    <property type="molecule type" value="Genomic_DNA"/>
</dbReference>
<dbReference type="AlphaFoldDB" id="A0A2T0XIX1"/>
<comment type="similarity">
    <text evidence="1">Belongs to the UbiK family.</text>
</comment>
<accession>A0A2T0XIX1</accession>
<comment type="function">
    <text evidence="1">Required for efficient ubiquinone (coenzyme Q) biosynthesis. UbiK is probably an accessory factor of Ubi enzymes and facilitates ubiquinone biosynthesis by acting as an assembly factor, a targeting factor, or both.</text>
</comment>
<keyword evidence="1" id="KW-0963">Cytoplasm</keyword>
<organism evidence="2 3">
    <name type="scientific">Jezberella montanilacus</name>
    <dbReference type="NCBI Taxonomy" id="323426"/>
    <lineage>
        <taxon>Bacteria</taxon>
        <taxon>Pseudomonadati</taxon>
        <taxon>Pseudomonadota</taxon>
        <taxon>Betaproteobacteria</taxon>
        <taxon>Burkholderiales</taxon>
        <taxon>Alcaligenaceae</taxon>
        <taxon>Jezberella</taxon>
    </lineage>
</organism>
<keyword evidence="1" id="KW-0175">Coiled coil</keyword>
<dbReference type="Proteomes" id="UP000238308">
    <property type="component" value="Unassembled WGS sequence"/>
</dbReference>
<gene>
    <name evidence="1" type="primary">ubiK</name>
    <name evidence="2" type="ORF">BCM14_0350</name>
</gene>
<dbReference type="InterPro" id="IPR007475">
    <property type="entry name" value="UbiK"/>
</dbReference>
<evidence type="ECO:0000313" key="3">
    <source>
        <dbReference type="Proteomes" id="UP000238308"/>
    </source>
</evidence>
<proteinExistence type="inferred from homology"/>
<dbReference type="HAMAP" id="MF_02216">
    <property type="entry name" value="UbiK"/>
    <property type="match status" value="1"/>
</dbReference>
<dbReference type="GO" id="GO:0005737">
    <property type="term" value="C:cytoplasm"/>
    <property type="evidence" value="ECO:0007669"/>
    <property type="project" value="UniProtKB-SubCell"/>
</dbReference>
<comment type="subcellular location">
    <subcellularLocation>
        <location evidence="1">Cytoplasm</location>
    </subcellularLocation>
</comment>
<dbReference type="RefSeq" id="WP_106226265.1">
    <property type="nucleotide sequence ID" value="NZ_PVTV01000011.1"/>
</dbReference>
<evidence type="ECO:0000313" key="2">
    <source>
        <dbReference type="EMBL" id="PRY98914.1"/>
    </source>
</evidence>
<dbReference type="PANTHER" id="PTHR38040">
    <property type="entry name" value="UBIQUINONE BIOSYNTHESIS ACCESSORY FACTOR UBIK"/>
    <property type="match status" value="1"/>
</dbReference>
<dbReference type="Pfam" id="PF04380">
    <property type="entry name" value="BMFP"/>
    <property type="match status" value="1"/>
</dbReference>
<comment type="caution">
    <text evidence="2">The sequence shown here is derived from an EMBL/GenBank/DDBJ whole genome shotgun (WGS) entry which is preliminary data.</text>
</comment>
<evidence type="ECO:0000256" key="1">
    <source>
        <dbReference type="HAMAP-Rule" id="MF_02216"/>
    </source>
</evidence>
<feature type="coiled-coil region" evidence="1">
    <location>
        <begin position="56"/>
        <end position="83"/>
    </location>
</feature>
<keyword evidence="1" id="KW-0831">Ubiquinone biosynthesis</keyword>